<keyword evidence="3" id="KW-1185">Reference proteome</keyword>
<gene>
    <name evidence="2" type="ORF">PG999_000726</name>
</gene>
<organism evidence="2 3">
    <name type="scientific">Apiospora kogelbergensis</name>
    <dbReference type="NCBI Taxonomy" id="1337665"/>
    <lineage>
        <taxon>Eukaryota</taxon>
        <taxon>Fungi</taxon>
        <taxon>Dikarya</taxon>
        <taxon>Ascomycota</taxon>
        <taxon>Pezizomycotina</taxon>
        <taxon>Sordariomycetes</taxon>
        <taxon>Xylariomycetidae</taxon>
        <taxon>Amphisphaeriales</taxon>
        <taxon>Apiosporaceae</taxon>
        <taxon>Apiospora</taxon>
    </lineage>
</organism>
<comment type="caution">
    <text evidence="2">The sequence shown here is derived from an EMBL/GenBank/DDBJ whole genome shotgun (WGS) entry which is preliminary data.</text>
</comment>
<dbReference type="EMBL" id="JAQQWP010000001">
    <property type="protein sequence ID" value="KAK8132553.1"/>
    <property type="molecule type" value="Genomic_DNA"/>
</dbReference>
<name>A0AAW0RCM1_9PEZI</name>
<feature type="region of interest" description="Disordered" evidence="1">
    <location>
        <begin position="315"/>
        <end position="346"/>
    </location>
</feature>
<dbReference type="Proteomes" id="UP001392437">
    <property type="component" value="Unassembled WGS sequence"/>
</dbReference>
<accession>A0AAW0RCM1</accession>
<proteinExistence type="predicted"/>
<dbReference type="AlphaFoldDB" id="A0AAW0RCM1"/>
<evidence type="ECO:0008006" key="4">
    <source>
        <dbReference type="Google" id="ProtNLM"/>
    </source>
</evidence>
<reference evidence="2 3" key="1">
    <citation type="submission" date="2023-01" db="EMBL/GenBank/DDBJ databases">
        <title>Analysis of 21 Apiospora genomes using comparative genomics revels a genus with tremendous synthesis potential of carbohydrate active enzymes and secondary metabolites.</title>
        <authorList>
            <person name="Sorensen T."/>
        </authorList>
    </citation>
    <scope>NUCLEOTIDE SEQUENCE [LARGE SCALE GENOMIC DNA]</scope>
    <source>
        <strain evidence="2 3">CBS 117206</strain>
    </source>
</reference>
<feature type="compositionally biased region" description="Basic and acidic residues" evidence="1">
    <location>
        <begin position="331"/>
        <end position="340"/>
    </location>
</feature>
<feature type="region of interest" description="Disordered" evidence="1">
    <location>
        <begin position="9"/>
        <end position="28"/>
    </location>
</feature>
<sequence>MPEFLELVHSNSSGGARHKRRRGRISAAASSWTGRLRRRLQHNTQSTLTQQSNCYEVAVGHSSSQEVAENNTAWESAGASVDSSAAIEDSREDESQVLKPWETLVVGANLGSNLSRIEYKDREILQQEYIVSWHEKHQLSAAQHQITVLAKLVEERAKMRDTHENTTSIEELRMERAIAGRLSTLRKELESDRCDAESANIRAAIAGYESGQIVCSEQFTLIYDGHIVDTCPSYSSFCVDREERLDRYSQQYGSGWLWHEPPLVGGGNSSNIGAEVHAKKGFCLYQIQHNKYEGFGVWPISMRFVTSEDKVRRANASTAKPIAKGRKRKRRNDDAQEEKNSTPLKPCTFKMMLDTGATFPMLRAGDLTRLGIDPDTYAAQGVIPVATSNGTVPMRLYELYVGIGSALVSGAETGSESTYETGFPLEKGAVGGLCPVLVSGLTEDEDEEYPDQLWETRLSGIMPFKACYVSSVPTAGRIWMGENRRDVLGSQRMPPYRRFSTLHVVDPGYPSDMHDVHDALGTPDSVTFFHRLTGEDQEKGSFIDRESPQNTTHWTQYRGDKVLYSKRFGPKQAIKIPKLDGPS</sequence>
<protein>
    <recommendedName>
        <fullName evidence="4">Peptidase A2 domain-containing protein</fullName>
    </recommendedName>
</protein>
<evidence type="ECO:0000256" key="1">
    <source>
        <dbReference type="SAM" id="MobiDB-lite"/>
    </source>
</evidence>
<evidence type="ECO:0000313" key="3">
    <source>
        <dbReference type="Proteomes" id="UP001392437"/>
    </source>
</evidence>
<evidence type="ECO:0000313" key="2">
    <source>
        <dbReference type="EMBL" id="KAK8132553.1"/>
    </source>
</evidence>